<accession>A0ABQ3CF31</accession>
<sequence>MRASSAILVAAAVGTLRLLQAERHSKRQLALKAAELHQAYCRDTAADQALSGEWADADVTAEQAAKYIHANRLLSFLSVKYRVGLLNDHTLRVQARSAMARDSIREYWGKFGSFREMEAKDRTDRKFNEIMSGEFHLIESRETAAA</sequence>
<gene>
    <name evidence="1" type="ORF">GCM10010345_12240</name>
</gene>
<dbReference type="RefSeq" id="WP_189883008.1">
    <property type="nucleotide sequence ID" value="NZ_BMVN01000003.1"/>
</dbReference>
<reference evidence="2" key="1">
    <citation type="journal article" date="2019" name="Int. J. Syst. Evol. Microbiol.">
        <title>The Global Catalogue of Microorganisms (GCM) 10K type strain sequencing project: providing services to taxonomists for standard genome sequencing and annotation.</title>
        <authorList>
            <consortium name="The Broad Institute Genomics Platform"/>
            <consortium name="The Broad Institute Genome Sequencing Center for Infectious Disease"/>
            <person name="Wu L."/>
            <person name="Ma J."/>
        </authorList>
    </citation>
    <scope>NUCLEOTIDE SEQUENCE [LARGE SCALE GENOMIC DNA]</scope>
    <source>
        <strain evidence="2">JCM 4733</strain>
    </source>
</reference>
<evidence type="ECO:0000313" key="1">
    <source>
        <dbReference type="EMBL" id="GHA09315.1"/>
    </source>
</evidence>
<comment type="caution">
    <text evidence="1">The sequence shown here is derived from an EMBL/GenBank/DDBJ whole genome shotgun (WGS) entry which is preliminary data.</text>
</comment>
<proteinExistence type="predicted"/>
<dbReference type="InterPro" id="IPR045728">
    <property type="entry name" value="DUF6082"/>
</dbReference>
<dbReference type="EMBL" id="BMVN01000003">
    <property type="protein sequence ID" value="GHA09315.1"/>
    <property type="molecule type" value="Genomic_DNA"/>
</dbReference>
<name>A0ABQ3CF31_9ACTN</name>
<protein>
    <submittedName>
        <fullName evidence="1">Uncharacterized protein</fullName>
    </submittedName>
</protein>
<dbReference type="Pfam" id="PF19560">
    <property type="entry name" value="DUF6082"/>
    <property type="match status" value="1"/>
</dbReference>
<organism evidence="1 2">
    <name type="scientific">Streptomyces canarius</name>
    <dbReference type="NCBI Taxonomy" id="285453"/>
    <lineage>
        <taxon>Bacteria</taxon>
        <taxon>Bacillati</taxon>
        <taxon>Actinomycetota</taxon>
        <taxon>Actinomycetes</taxon>
        <taxon>Kitasatosporales</taxon>
        <taxon>Streptomycetaceae</taxon>
        <taxon>Streptomyces</taxon>
    </lineage>
</organism>
<evidence type="ECO:0000313" key="2">
    <source>
        <dbReference type="Proteomes" id="UP000653644"/>
    </source>
</evidence>
<keyword evidence="2" id="KW-1185">Reference proteome</keyword>
<dbReference type="Proteomes" id="UP000653644">
    <property type="component" value="Unassembled WGS sequence"/>
</dbReference>